<dbReference type="OrthoDB" id="5274873at2759"/>
<dbReference type="AlphaFoldDB" id="A0A420HLG1"/>
<proteinExistence type="predicted"/>
<sequence>MDEDIEEVNQRRLISLCEKRGYGPPHYDISSVGHKHTAVVSVEFRSFRGVTCSLLCNAKESAAGRALKFYNGQRKG</sequence>
<comment type="caution">
    <text evidence="1">The sequence shown here is derived from an EMBL/GenBank/DDBJ whole genome shotgun (WGS) entry which is preliminary data.</text>
</comment>
<evidence type="ECO:0000313" key="2">
    <source>
        <dbReference type="Proteomes" id="UP000286134"/>
    </source>
</evidence>
<name>A0A420HLG1_9PEZI</name>
<evidence type="ECO:0000313" key="1">
    <source>
        <dbReference type="EMBL" id="RKF58264.1"/>
    </source>
</evidence>
<dbReference type="EMBL" id="MCFK01006886">
    <property type="protein sequence ID" value="RKF58264.1"/>
    <property type="molecule type" value="Genomic_DNA"/>
</dbReference>
<keyword evidence="2" id="KW-1185">Reference proteome</keyword>
<gene>
    <name evidence="1" type="ORF">OnM2_068014</name>
</gene>
<dbReference type="SUPFAM" id="SSF54768">
    <property type="entry name" value="dsRNA-binding domain-like"/>
    <property type="match status" value="1"/>
</dbReference>
<dbReference type="Proteomes" id="UP000286134">
    <property type="component" value="Unassembled WGS sequence"/>
</dbReference>
<accession>A0A420HLG1</accession>
<reference evidence="1 2" key="1">
    <citation type="journal article" date="2018" name="BMC Genomics">
        <title>Comparative genome analyses reveal sequence features reflecting distinct modes of host-adaptation between dicot and monocot powdery mildew.</title>
        <authorList>
            <person name="Wu Y."/>
            <person name="Ma X."/>
            <person name="Pan Z."/>
            <person name="Kale S.D."/>
            <person name="Song Y."/>
            <person name="King H."/>
            <person name="Zhang Q."/>
            <person name="Presley C."/>
            <person name="Deng X."/>
            <person name="Wei C.I."/>
            <person name="Xiao S."/>
        </authorList>
    </citation>
    <scope>NUCLEOTIDE SEQUENCE [LARGE SCALE GENOMIC DNA]</scope>
    <source>
        <strain evidence="1">UMSG2</strain>
    </source>
</reference>
<organism evidence="1 2">
    <name type="scientific">Erysiphe neolycopersici</name>
    <dbReference type="NCBI Taxonomy" id="212602"/>
    <lineage>
        <taxon>Eukaryota</taxon>
        <taxon>Fungi</taxon>
        <taxon>Dikarya</taxon>
        <taxon>Ascomycota</taxon>
        <taxon>Pezizomycotina</taxon>
        <taxon>Leotiomycetes</taxon>
        <taxon>Erysiphales</taxon>
        <taxon>Erysiphaceae</taxon>
        <taxon>Erysiphe</taxon>
    </lineage>
</organism>
<evidence type="ECO:0008006" key="3">
    <source>
        <dbReference type="Google" id="ProtNLM"/>
    </source>
</evidence>
<dbReference type="Gene3D" id="3.30.160.20">
    <property type="match status" value="1"/>
</dbReference>
<protein>
    <recommendedName>
        <fullName evidence="3">DRBM domain-containing protein</fullName>
    </recommendedName>
</protein>